<dbReference type="EMBL" id="BKCJ010072726">
    <property type="protein sequence ID" value="GEW76162.1"/>
    <property type="molecule type" value="Genomic_DNA"/>
</dbReference>
<comment type="caution">
    <text evidence="2">The sequence shown here is derived from an EMBL/GenBank/DDBJ whole genome shotgun (WGS) entry which is preliminary data.</text>
</comment>
<proteinExistence type="predicted"/>
<feature type="compositionally biased region" description="Acidic residues" evidence="1">
    <location>
        <begin position="30"/>
        <end position="47"/>
    </location>
</feature>
<gene>
    <name evidence="2" type="ORF">Tci_248138</name>
</gene>
<organism evidence="2">
    <name type="scientific">Tanacetum cinerariifolium</name>
    <name type="common">Dalmatian daisy</name>
    <name type="synonym">Chrysanthemum cinerariifolium</name>
    <dbReference type="NCBI Taxonomy" id="118510"/>
    <lineage>
        <taxon>Eukaryota</taxon>
        <taxon>Viridiplantae</taxon>
        <taxon>Streptophyta</taxon>
        <taxon>Embryophyta</taxon>
        <taxon>Tracheophyta</taxon>
        <taxon>Spermatophyta</taxon>
        <taxon>Magnoliopsida</taxon>
        <taxon>eudicotyledons</taxon>
        <taxon>Gunneridae</taxon>
        <taxon>Pentapetalae</taxon>
        <taxon>asterids</taxon>
        <taxon>campanulids</taxon>
        <taxon>Asterales</taxon>
        <taxon>Asteraceae</taxon>
        <taxon>Asteroideae</taxon>
        <taxon>Anthemideae</taxon>
        <taxon>Anthemidinae</taxon>
        <taxon>Tanacetum</taxon>
    </lineage>
</organism>
<name>A0A699GXY1_TANCI</name>
<evidence type="ECO:0000256" key="1">
    <source>
        <dbReference type="SAM" id="MobiDB-lite"/>
    </source>
</evidence>
<sequence length="188" mass="21181">MPDDEEFSSSSAELVTCIPVSTKKSFSDEVKDDTDEEAEDDKDDSDDETWRPKTIGTTSKNIIIPNKKGATSSSSPSTKKKLVNRGEPVRHCIIRDKGKAASGDQAAVSANFELLSWKVVSNVTDDKRVFKSILKKGRDVCTAKTRNTPQKRYYNDFSLDEMVDCVEMEAEYEASQPNKKEKWEEKRN</sequence>
<protein>
    <submittedName>
        <fullName evidence="2">Uncharacterized protein</fullName>
    </submittedName>
</protein>
<feature type="region of interest" description="Disordered" evidence="1">
    <location>
        <begin position="24"/>
        <end position="86"/>
    </location>
</feature>
<evidence type="ECO:0000313" key="2">
    <source>
        <dbReference type="EMBL" id="GEW76162.1"/>
    </source>
</evidence>
<reference evidence="2" key="1">
    <citation type="journal article" date="2019" name="Sci. Rep.">
        <title>Draft genome of Tanacetum cinerariifolium, the natural source of mosquito coil.</title>
        <authorList>
            <person name="Yamashiro T."/>
            <person name="Shiraishi A."/>
            <person name="Satake H."/>
            <person name="Nakayama K."/>
        </authorList>
    </citation>
    <scope>NUCLEOTIDE SEQUENCE</scope>
</reference>
<feature type="compositionally biased region" description="Low complexity" evidence="1">
    <location>
        <begin position="67"/>
        <end position="77"/>
    </location>
</feature>
<accession>A0A699GXY1</accession>
<dbReference type="AlphaFoldDB" id="A0A699GXY1"/>